<accession>A0A6A1VWW7</accession>
<dbReference type="PANTHER" id="PTHR33785:SF5">
    <property type="entry name" value="SERINE_ARGININE REPETITIVE MATRIX PROTEIN"/>
    <property type="match status" value="1"/>
</dbReference>
<comment type="caution">
    <text evidence="2">The sequence shown here is derived from an EMBL/GenBank/DDBJ whole genome shotgun (WGS) entry which is preliminary data.</text>
</comment>
<dbReference type="EMBL" id="RXIC02000022">
    <property type="protein sequence ID" value="KAB1216566.1"/>
    <property type="molecule type" value="Genomic_DNA"/>
</dbReference>
<feature type="region of interest" description="Disordered" evidence="1">
    <location>
        <begin position="86"/>
        <end position="121"/>
    </location>
</feature>
<evidence type="ECO:0000256" key="1">
    <source>
        <dbReference type="SAM" id="MobiDB-lite"/>
    </source>
</evidence>
<dbReference type="Proteomes" id="UP000516437">
    <property type="component" value="Chromosome 4"/>
</dbReference>
<feature type="region of interest" description="Disordered" evidence="1">
    <location>
        <begin position="177"/>
        <end position="201"/>
    </location>
</feature>
<dbReference type="PANTHER" id="PTHR33785">
    <property type="entry name" value="OS06G0550800 PROTEIN"/>
    <property type="match status" value="1"/>
</dbReference>
<dbReference type="AlphaFoldDB" id="A0A6A1VWW7"/>
<protein>
    <submittedName>
        <fullName evidence="2">Uncharacterized protein</fullName>
    </submittedName>
</protein>
<feature type="compositionally biased region" description="Low complexity" evidence="1">
    <location>
        <begin position="112"/>
        <end position="121"/>
    </location>
</feature>
<dbReference type="OrthoDB" id="1875420at2759"/>
<evidence type="ECO:0000313" key="2">
    <source>
        <dbReference type="EMBL" id="KAB1216566.1"/>
    </source>
</evidence>
<sequence>MDQNDDPFETSSSRGEKVVALDLLEEGWFFGNLLHRKTRMSRCYSDPCPSSNFGQEMSLKNLGGESTLSSGTKLREVDAFVRPDLVRTPSLPPCLGREEEARENQSNHSRSKLNQQKQRQNLLQTQAKLTDCMGRKEEIQEKGNDSRGTKMTGQSTRLTLLRTPSLPPCMGREQITQDKESDLRMSKSTGQASPNLPLHKGMAQSYSLPKYRPPRNLDAETLNTNCTKEITRRLLNQTKLRKTRSDLEFEEVQGFRDLGFTFDRELSPKVVDILPGLQGKKPEDLEQDNVRRPYLSEAWLLQSCAPPIPNWAPKGSTEDMKAQIKFWARAVASNVNLGTDEQFIRDKTEILSQVKTQEKQKLQEFESSK</sequence>
<gene>
    <name evidence="2" type="ORF">CJ030_MR4G002194</name>
</gene>
<organism evidence="2 3">
    <name type="scientific">Morella rubra</name>
    <name type="common">Chinese bayberry</name>
    <dbReference type="NCBI Taxonomy" id="262757"/>
    <lineage>
        <taxon>Eukaryota</taxon>
        <taxon>Viridiplantae</taxon>
        <taxon>Streptophyta</taxon>
        <taxon>Embryophyta</taxon>
        <taxon>Tracheophyta</taxon>
        <taxon>Spermatophyta</taxon>
        <taxon>Magnoliopsida</taxon>
        <taxon>eudicotyledons</taxon>
        <taxon>Gunneridae</taxon>
        <taxon>Pentapetalae</taxon>
        <taxon>rosids</taxon>
        <taxon>fabids</taxon>
        <taxon>Fagales</taxon>
        <taxon>Myricaceae</taxon>
        <taxon>Morella</taxon>
    </lineage>
</organism>
<name>A0A6A1VWW7_9ROSI</name>
<keyword evidence="3" id="KW-1185">Reference proteome</keyword>
<evidence type="ECO:0000313" key="3">
    <source>
        <dbReference type="Proteomes" id="UP000516437"/>
    </source>
</evidence>
<reference evidence="2 3" key="1">
    <citation type="journal article" date="2019" name="Plant Biotechnol. J.">
        <title>The red bayberry genome and genetic basis of sex determination.</title>
        <authorList>
            <person name="Jia H.M."/>
            <person name="Jia H.J."/>
            <person name="Cai Q.L."/>
            <person name="Wang Y."/>
            <person name="Zhao H.B."/>
            <person name="Yang W.F."/>
            <person name="Wang G.Y."/>
            <person name="Li Y.H."/>
            <person name="Zhan D.L."/>
            <person name="Shen Y.T."/>
            <person name="Niu Q.F."/>
            <person name="Chang L."/>
            <person name="Qiu J."/>
            <person name="Zhao L."/>
            <person name="Xie H.B."/>
            <person name="Fu W.Y."/>
            <person name="Jin J."/>
            <person name="Li X.W."/>
            <person name="Jiao Y."/>
            <person name="Zhou C.C."/>
            <person name="Tu T."/>
            <person name="Chai C.Y."/>
            <person name="Gao J.L."/>
            <person name="Fan L.J."/>
            <person name="van de Weg E."/>
            <person name="Wang J.Y."/>
            <person name="Gao Z.S."/>
        </authorList>
    </citation>
    <scope>NUCLEOTIDE SEQUENCE [LARGE SCALE GENOMIC DNA]</scope>
    <source>
        <tissue evidence="2">Leaves</tissue>
    </source>
</reference>
<proteinExistence type="predicted"/>
<feature type="compositionally biased region" description="Basic and acidic residues" evidence="1">
    <location>
        <begin position="96"/>
        <end position="105"/>
    </location>
</feature>